<accession>A0ABW1VCU8</accession>
<evidence type="ECO:0000313" key="2">
    <source>
        <dbReference type="EMBL" id="MFC6354930.1"/>
    </source>
</evidence>
<keyword evidence="3" id="KW-1185">Reference proteome</keyword>
<dbReference type="EMBL" id="JBHSTP010000001">
    <property type="protein sequence ID" value="MFC6354930.1"/>
    <property type="molecule type" value="Genomic_DNA"/>
</dbReference>
<sequence>MTGHPELELADDGDHRPLRSERMRRITRFVVLLGLTALILPTILTTLSVTQASANRACAVATSVYRQDAAGSTAGFELFGPGGPGWQCYWISGNGVSSYLLPLGLVPSVPREPPARPTAEA</sequence>
<dbReference type="Proteomes" id="UP001596306">
    <property type="component" value="Unassembled WGS sequence"/>
</dbReference>
<gene>
    <name evidence="2" type="ORF">ACFQB0_02220</name>
</gene>
<dbReference type="RefSeq" id="WP_386727044.1">
    <property type="nucleotide sequence ID" value="NZ_JBHSTP010000001.1"/>
</dbReference>
<keyword evidence="1" id="KW-0812">Transmembrane</keyword>
<comment type="caution">
    <text evidence="2">The sequence shown here is derived from an EMBL/GenBank/DDBJ whole genome shotgun (WGS) entry which is preliminary data.</text>
</comment>
<proteinExistence type="predicted"/>
<protein>
    <submittedName>
        <fullName evidence="2">Uncharacterized protein</fullName>
    </submittedName>
</protein>
<evidence type="ECO:0000313" key="3">
    <source>
        <dbReference type="Proteomes" id="UP001596306"/>
    </source>
</evidence>
<evidence type="ECO:0000256" key="1">
    <source>
        <dbReference type="SAM" id="Phobius"/>
    </source>
</evidence>
<keyword evidence="1" id="KW-0472">Membrane</keyword>
<reference evidence="3" key="1">
    <citation type="journal article" date="2019" name="Int. J. Syst. Evol. Microbiol.">
        <title>The Global Catalogue of Microorganisms (GCM) 10K type strain sequencing project: providing services to taxonomists for standard genome sequencing and annotation.</title>
        <authorList>
            <consortium name="The Broad Institute Genomics Platform"/>
            <consortium name="The Broad Institute Genome Sequencing Center for Infectious Disease"/>
            <person name="Wu L."/>
            <person name="Ma J."/>
        </authorList>
    </citation>
    <scope>NUCLEOTIDE SEQUENCE [LARGE SCALE GENOMIC DNA]</scope>
    <source>
        <strain evidence="3">CCUG 43304</strain>
    </source>
</reference>
<organism evidence="2 3">
    <name type="scientific">Luethyella okanaganae</name>
    <dbReference type="NCBI Taxonomy" id="69372"/>
    <lineage>
        <taxon>Bacteria</taxon>
        <taxon>Bacillati</taxon>
        <taxon>Actinomycetota</taxon>
        <taxon>Actinomycetes</taxon>
        <taxon>Micrococcales</taxon>
        <taxon>Microbacteriaceae</taxon>
        <taxon>Luethyella</taxon>
    </lineage>
</organism>
<name>A0ABW1VCU8_9MICO</name>
<feature type="transmembrane region" description="Helical" evidence="1">
    <location>
        <begin position="29"/>
        <end position="49"/>
    </location>
</feature>
<keyword evidence="1" id="KW-1133">Transmembrane helix</keyword>